<evidence type="ECO:0000259" key="9">
    <source>
        <dbReference type="PROSITE" id="PS50850"/>
    </source>
</evidence>
<keyword evidence="11" id="KW-1185">Reference proteome</keyword>
<feature type="transmembrane region" description="Helical" evidence="8">
    <location>
        <begin position="60"/>
        <end position="79"/>
    </location>
</feature>
<feature type="transmembrane region" description="Helical" evidence="8">
    <location>
        <begin position="21"/>
        <end position="40"/>
    </location>
</feature>
<dbReference type="SUPFAM" id="SSF103473">
    <property type="entry name" value="MFS general substrate transporter"/>
    <property type="match status" value="2"/>
</dbReference>
<feature type="transmembrane region" description="Helical" evidence="8">
    <location>
        <begin position="146"/>
        <end position="169"/>
    </location>
</feature>
<name>A0A1W0AR44_9NOCA</name>
<dbReference type="InterPro" id="IPR036259">
    <property type="entry name" value="MFS_trans_sf"/>
</dbReference>
<gene>
    <name evidence="10" type="ORF">B0T46_05295</name>
</gene>
<feature type="transmembrane region" description="Helical" evidence="8">
    <location>
        <begin position="339"/>
        <end position="357"/>
    </location>
</feature>
<evidence type="ECO:0000313" key="10">
    <source>
        <dbReference type="EMBL" id="ONM49818.1"/>
    </source>
</evidence>
<dbReference type="PROSITE" id="PS50850">
    <property type="entry name" value="MFS"/>
    <property type="match status" value="1"/>
</dbReference>
<comment type="subcellular location">
    <subcellularLocation>
        <location evidence="1">Cell membrane</location>
        <topology evidence="1">Multi-pass membrane protein</topology>
    </subcellularLocation>
</comment>
<dbReference type="InterPro" id="IPR011701">
    <property type="entry name" value="MFS"/>
</dbReference>
<feature type="transmembrane region" description="Helical" evidence="8">
    <location>
        <begin position="304"/>
        <end position="327"/>
    </location>
</feature>
<feature type="transmembrane region" description="Helical" evidence="8">
    <location>
        <begin position="116"/>
        <end position="134"/>
    </location>
</feature>
<sequence length="475" mass="48953">MPGRLSVRSRGKGSRLSAVGTIFLTVFFAMLDLSVVNVALPTIREELSTAYSGMQWIANSYTLAFAGVLLSGGAIVDRLGRRRAFLLSQSVFTLGAFMCTVSNGLTFLILGRVSQGVGAAILVPCSLAMIVDLFPEARQRAKAVGIWSAINAIALAVGPVVGGALLGWLGWRAVFGINIPAGLLAIVVACLVLLPDHTRARRQIADPAGIILALCASTLVAFAVVEATDRGWRAPTVISTLSAGLVGLVFFALRNLQAKRPVLPHELLRDSVFRTSLLTVLCVGFAYSSALFLLAIQFQASRDYSPIVAGLALAPAAVAMAIASTLLGRVQDKLGARKVMQIGMLAGAVGLVALGLTPPYVDYIALVLPLVFFGAGMGITLPAANNAGLSRVTADNSGVGSAAIESSQQFGLVMGVAILGALQSATTASSHAHIGEVPDIAVLAGGLTALAFGVVLSLGGTRQGRGDVTPVVGSR</sequence>
<evidence type="ECO:0000313" key="11">
    <source>
        <dbReference type="Proteomes" id="UP000188836"/>
    </source>
</evidence>
<feature type="transmembrane region" description="Helical" evidence="8">
    <location>
        <begin position="175"/>
        <end position="195"/>
    </location>
</feature>
<dbReference type="Pfam" id="PF07690">
    <property type="entry name" value="MFS_1"/>
    <property type="match status" value="1"/>
</dbReference>
<keyword evidence="3" id="KW-0813">Transport</keyword>
<keyword evidence="6 8" id="KW-1133">Transmembrane helix</keyword>
<feature type="transmembrane region" description="Helical" evidence="8">
    <location>
        <begin position="207"/>
        <end position="225"/>
    </location>
</feature>
<dbReference type="OrthoDB" id="9781469at2"/>
<dbReference type="Proteomes" id="UP000188836">
    <property type="component" value="Unassembled WGS sequence"/>
</dbReference>
<dbReference type="GO" id="GO:0005886">
    <property type="term" value="C:plasma membrane"/>
    <property type="evidence" value="ECO:0007669"/>
    <property type="project" value="UniProtKB-SubCell"/>
</dbReference>
<dbReference type="NCBIfam" id="TIGR00711">
    <property type="entry name" value="efflux_EmrB"/>
    <property type="match status" value="1"/>
</dbReference>
<dbReference type="Gene3D" id="1.20.1720.10">
    <property type="entry name" value="Multidrug resistance protein D"/>
    <property type="match status" value="1"/>
</dbReference>
<dbReference type="CDD" id="cd17321">
    <property type="entry name" value="MFS_MMR_MDR_like"/>
    <property type="match status" value="1"/>
</dbReference>
<dbReference type="InterPro" id="IPR020846">
    <property type="entry name" value="MFS_dom"/>
</dbReference>
<evidence type="ECO:0000256" key="3">
    <source>
        <dbReference type="ARBA" id="ARBA00022448"/>
    </source>
</evidence>
<feature type="domain" description="Major facilitator superfamily (MFS) profile" evidence="9">
    <location>
        <begin position="18"/>
        <end position="463"/>
    </location>
</feature>
<accession>A0A1W0AR44</accession>
<evidence type="ECO:0000256" key="2">
    <source>
        <dbReference type="ARBA" id="ARBA00008537"/>
    </source>
</evidence>
<dbReference type="AlphaFoldDB" id="A0A1W0AR44"/>
<evidence type="ECO:0000256" key="5">
    <source>
        <dbReference type="ARBA" id="ARBA00022692"/>
    </source>
</evidence>
<dbReference type="Gene3D" id="1.20.1250.20">
    <property type="entry name" value="MFS general substrate transporter like domains"/>
    <property type="match status" value="1"/>
</dbReference>
<evidence type="ECO:0000256" key="6">
    <source>
        <dbReference type="ARBA" id="ARBA00022989"/>
    </source>
</evidence>
<keyword evidence="5 8" id="KW-0812">Transmembrane</keyword>
<evidence type="ECO:0000256" key="8">
    <source>
        <dbReference type="SAM" id="Phobius"/>
    </source>
</evidence>
<comment type="caution">
    <text evidence="10">The sequence shown here is derived from an EMBL/GenBank/DDBJ whole genome shotgun (WGS) entry which is preliminary data.</text>
</comment>
<feature type="transmembrane region" description="Helical" evidence="8">
    <location>
        <begin position="91"/>
        <end position="110"/>
    </location>
</feature>
<dbReference type="InterPro" id="IPR005829">
    <property type="entry name" value="Sugar_transporter_CS"/>
</dbReference>
<organism evidence="10 11">
    <name type="scientific">Nocardia donostiensis</name>
    <dbReference type="NCBI Taxonomy" id="1538463"/>
    <lineage>
        <taxon>Bacteria</taxon>
        <taxon>Bacillati</taxon>
        <taxon>Actinomycetota</taxon>
        <taxon>Actinomycetes</taxon>
        <taxon>Mycobacteriales</taxon>
        <taxon>Nocardiaceae</taxon>
        <taxon>Nocardia</taxon>
    </lineage>
</organism>
<reference evidence="10 11" key="1">
    <citation type="journal article" date="2016" name="Antonie Van Leeuwenhoek">
        <title>Nocardia donostiensis sp. nov., isolated from human respiratory specimens.</title>
        <authorList>
            <person name="Ercibengoa M."/>
            <person name="Bell M."/>
            <person name="Marimon J.M."/>
            <person name="Humrighouse B."/>
            <person name="Klenk H.P."/>
            <person name="Potter G."/>
            <person name="Perez-Trallero E."/>
        </authorList>
    </citation>
    <scope>NUCLEOTIDE SEQUENCE [LARGE SCALE GENOMIC DNA]</scope>
    <source>
        <strain evidence="10 11">X1655</strain>
    </source>
</reference>
<dbReference type="PRINTS" id="PR01036">
    <property type="entry name" value="TCRTETB"/>
</dbReference>
<evidence type="ECO:0000256" key="4">
    <source>
        <dbReference type="ARBA" id="ARBA00022475"/>
    </source>
</evidence>
<evidence type="ECO:0000256" key="1">
    <source>
        <dbReference type="ARBA" id="ARBA00004651"/>
    </source>
</evidence>
<keyword evidence="7 8" id="KW-0472">Membrane</keyword>
<evidence type="ECO:0000256" key="7">
    <source>
        <dbReference type="ARBA" id="ARBA00023136"/>
    </source>
</evidence>
<dbReference type="GO" id="GO:0022857">
    <property type="term" value="F:transmembrane transporter activity"/>
    <property type="evidence" value="ECO:0007669"/>
    <property type="project" value="InterPro"/>
</dbReference>
<comment type="similarity">
    <text evidence="2">Belongs to the major facilitator superfamily. EmrB family.</text>
</comment>
<feature type="transmembrane region" description="Helical" evidence="8">
    <location>
        <begin position="363"/>
        <end position="384"/>
    </location>
</feature>
<keyword evidence="4" id="KW-1003">Cell membrane</keyword>
<feature type="transmembrane region" description="Helical" evidence="8">
    <location>
        <begin position="410"/>
        <end position="428"/>
    </location>
</feature>
<feature type="transmembrane region" description="Helical" evidence="8">
    <location>
        <begin position="237"/>
        <end position="256"/>
    </location>
</feature>
<dbReference type="EMBL" id="MUMY01000003">
    <property type="protein sequence ID" value="ONM49818.1"/>
    <property type="molecule type" value="Genomic_DNA"/>
</dbReference>
<protein>
    <recommendedName>
        <fullName evidence="9">Major facilitator superfamily (MFS) profile domain-containing protein</fullName>
    </recommendedName>
</protein>
<dbReference type="PANTHER" id="PTHR42718:SF9">
    <property type="entry name" value="MAJOR FACILITATOR SUPERFAMILY MULTIDRUG TRANSPORTER MFSC"/>
    <property type="match status" value="1"/>
</dbReference>
<dbReference type="InterPro" id="IPR004638">
    <property type="entry name" value="EmrB-like"/>
</dbReference>
<feature type="transmembrane region" description="Helical" evidence="8">
    <location>
        <begin position="440"/>
        <end position="459"/>
    </location>
</feature>
<dbReference type="PROSITE" id="PS00216">
    <property type="entry name" value="SUGAR_TRANSPORT_1"/>
    <property type="match status" value="1"/>
</dbReference>
<dbReference type="PANTHER" id="PTHR42718">
    <property type="entry name" value="MAJOR FACILITATOR SUPERFAMILY MULTIDRUG TRANSPORTER MFSC"/>
    <property type="match status" value="1"/>
</dbReference>
<proteinExistence type="inferred from homology"/>
<feature type="transmembrane region" description="Helical" evidence="8">
    <location>
        <begin position="277"/>
        <end position="298"/>
    </location>
</feature>